<feature type="region of interest" description="Disordered" evidence="1">
    <location>
        <begin position="1"/>
        <end position="20"/>
    </location>
</feature>
<comment type="caution">
    <text evidence="2">The sequence shown here is derived from an EMBL/GenBank/DDBJ whole genome shotgun (WGS) entry which is preliminary data.</text>
</comment>
<name>A0A2N3YKG2_9MICO</name>
<dbReference type="PANTHER" id="PTHR40045">
    <property type="entry name" value="YCGG FAMILY PROTEIN"/>
    <property type="match status" value="1"/>
</dbReference>
<accession>A0A2N3YKG2</accession>
<evidence type="ECO:0000313" key="3">
    <source>
        <dbReference type="Proteomes" id="UP000233781"/>
    </source>
</evidence>
<dbReference type="Pfam" id="PF08892">
    <property type="entry name" value="YqcI_YcgG"/>
    <property type="match status" value="1"/>
</dbReference>
<feature type="region of interest" description="Disordered" evidence="1">
    <location>
        <begin position="191"/>
        <end position="243"/>
    </location>
</feature>
<reference evidence="2 3" key="1">
    <citation type="submission" date="2017-12" db="EMBL/GenBank/DDBJ databases">
        <title>Sequencing the genomes of 1000 Actinobacteria strains.</title>
        <authorList>
            <person name="Klenk H.-P."/>
        </authorList>
    </citation>
    <scope>NUCLEOTIDE SEQUENCE [LARGE SCALE GENOMIC DNA]</scope>
    <source>
        <strain evidence="2 3">DSM 12806</strain>
    </source>
</reference>
<sequence length="243" mass="26380">MPDTEPDTALLAPPPPGPDAPAAAVVETVAAMVAHPDYPCLGARSVFRRDAVTAVVLDDLGDSSRGGSLDRLAAHLGDYAREVDADGDLVSFVACFRTPETTDEPTFERLLWGALQHLHDQDDGAWADGVSADPGDPHFAFSVHGTAFFVVGLHPGASRIARRSPLPTLVFNLHEQFERMRGDGRYTRMRDTIRRRDTDLQGSLNPMVGDHGDASEALQYSGRERPDDWTPPFQASPTPEETP</sequence>
<proteinExistence type="predicted"/>
<dbReference type="AlphaFoldDB" id="A0A2N3YKG2"/>
<evidence type="ECO:0000256" key="1">
    <source>
        <dbReference type="SAM" id="MobiDB-lite"/>
    </source>
</evidence>
<evidence type="ECO:0000313" key="2">
    <source>
        <dbReference type="EMBL" id="PKW27347.1"/>
    </source>
</evidence>
<keyword evidence="3" id="KW-1185">Reference proteome</keyword>
<organism evidence="2 3">
    <name type="scientific">Phycicoccus duodecadis</name>
    <dbReference type="NCBI Taxonomy" id="173053"/>
    <lineage>
        <taxon>Bacteria</taxon>
        <taxon>Bacillati</taxon>
        <taxon>Actinomycetota</taxon>
        <taxon>Actinomycetes</taxon>
        <taxon>Micrococcales</taxon>
        <taxon>Intrasporangiaceae</taxon>
        <taxon>Phycicoccus</taxon>
    </lineage>
</organism>
<evidence type="ECO:0008006" key="4">
    <source>
        <dbReference type="Google" id="ProtNLM"/>
    </source>
</evidence>
<gene>
    <name evidence="2" type="ORF">ATL31_2187</name>
</gene>
<dbReference type="PANTHER" id="PTHR40045:SF1">
    <property type="entry name" value="YQCI_YCGG FAMILY PROTEIN"/>
    <property type="match status" value="1"/>
</dbReference>
<dbReference type="OrthoDB" id="283514at2"/>
<dbReference type="NCBIfam" id="NF041366">
    <property type="entry name" value="GntA_guanitoxin"/>
    <property type="match status" value="1"/>
</dbReference>
<protein>
    <recommendedName>
        <fullName evidence="4">YqcI/YcgG family protein</fullName>
    </recommendedName>
</protein>
<dbReference type="Proteomes" id="UP000233781">
    <property type="component" value="Unassembled WGS sequence"/>
</dbReference>
<feature type="compositionally biased region" description="Polar residues" evidence="1">
    <location>
        <begin position="233"/>
        <end position="243"/>
    </location>
</feature>
<dbReference type="RefSeq" id="WP_101395788.1">
    <property type="nucleotide sequence ID" value="NZ_PJNE01000001.1"/>
</dbReference>
<dbReference type="EMBL" id="PJNE01000001">
    <property type="protein sequence ID" value="PKW27347.1"/>
    <property type="molecule type" value="Genomic_DNA"/>
</dbReference>
<dbReference type="InterPro" id="IPR014988">
    <property type="entry name" value="Uncharacterised_YqcI/YcgG"/>
</dbReference>